<reference evidence="17" key="1">
    <citation type="journal article" date="2019" name="Int. J. Syst. Evol. Microbiol.">
        <title>The Global Catalogue of Microorganisms (GCM) 10K type strain sequencing project: providing services to taxonomists for standard genome sequencing and annotation.</title>
        <authorList>
            <consortium name="The Broad Institute Genomics Platform"/>
            <consortium name="The Broad Institute Genome Sequencing Center for Infectious Disease"/>
            <person name="Wu L."/>
            <person name="Ma J."/>
        </authorList>
    </citation>
    <scope>NUCLEOTIDE SEQUENCE [LARGE SCALE GENOMIC DNA]</scope>
    <source>
        <strain evidence="17">IBRC-M 10813</strain>
    </source>
</reference>
<dbReference type="NCBIfam" id="TIGR00083">
    <property type="entry name" value="ribF"/>
    <property type="match status" value="1"/>
</dbReference>
<dbReference type="InterPro" id="IPR015865">
    <property type="entry name" value="Riboflavin_kinase_bac/euk"/>
</dbReference>
<dbReference type="InterPro" id="IPR023468">
    <property type="entry name" value="Riboflavin_kinase"/>
</dbReference>
<dbReference type="InterPro" id="IPR014729">
    <property type="entry name" value="Rossmann-like_a/b/a_fold"/>
</dbReference>
<evidence type="ECO:0000256" key="6">
    <source>
        <dbReference type="ARBA" id="ARBA00022695"/>
    </source>
</evidence>
<keyword evidence="11" id="KW-0511">Multifunctional enzyme</keyword>
<keyword evidence="5 14" id="KW-0808">Transferase</keyword>
<dbReference type="CDD" id="cd02064">
    <property type="entry name" value="FAD_synthetase_N"/>
    <property type="match status" value="1"/>
</dbReference>
<keyword evidence="17" id="KW-1185">Reference proteome</keyword>
<dbReference type="InterPro" id="IPR002606">
    <property type="entry name" value="Riboflavin_kinase_bac"/>
</dbReference>
<evidence type="ECO:0000256" key="14">
    <source>
        <dbReference type="PIRNR" id="PIRNR004491"/>
    </source>
</evidence>
<gene>
    <name evidence="16" type="ORF">ACFOUO_13840</name>
</gene>
<comment type="pathway">
    <text evidence="2 14">Cofactor biosynthesis; FMN biosynthesis; FMN from riboflavin (ATP route): step 1/1.</text>
</comment>
<evidence type="ECO:0000256" key="2">
    <source>
        <dbReference type="ARBA" id="ARBA00005201"/>
    </source>
</evidence>
<evidence type="ECO:0000256" key="12">
    <source>
        <dbReference type="ARBA" id="ARBA00047880"/>
    </source>
</evidence>
<dbReference type="Gene3D" id="3.40.50.620">
    <property type="entry name" value="HUPs"/>
    <property type="match status" value="1"/>
</dbReference>
<proteinExistence type="inferred from homology"/>
<dbReference type="GO" id="GO:0003919">
    <property type="term" value="F:FMN adenylyltransferase activity"/>
    <property type="evidence" value="ECO:0007669"/>
    <property type="project" value="UniProtKB-EC"/>
</dbReference>
<keyword evidence="4 14" id="KW-0288">FMN</keyword>
<keyword evidence="9 14" id="KW-0274">FAD</keyword>
<dbReference type="Pfam" id="PF06574">
    <property type="entry name" value="FAD_syn"/>
    <property type="match status" value="1"/>
</dbReference>
<dbReference type="InterPro" id="IPR004821">
    <property type="entry name" value="Cyt_trans-like"/>
</dbReference>
<feature type="domain" description="Riboflavin kinase" evidence="15">
    <location>
        <begin position="183"/>
        <end position="309"/>
    </location>
</feature>
<dbReference type="InterPro" id="IPR015864">
    <property type="entry name" value="FAD_synthase"/>
</dbReference>
<keyword evidence="6 14" id="KW-0548">Nucleotidyltransferase</keyword>
<dbReference type="NCBIfam" id="TIGR00125">
    <property type="entry name" value="cyt_tran_rel"/>
    <property type="match status" value="1"/>
</dbReference>
<comment type="catalytic activity">
    <reaction evidence="12 14">
        <text>riboflavin + ATP = FMN + ADP + H(+)</text>
        <dbReference type="Rhea" id="RHEA:14357"/>
        <dbReference type="ChEBI" id="CHEBI:15378"/>
        <dbReference type="ChEBI" id="CHEBI:30616"/>
        <dbReference type="ChEBI" id="CHEBI:57986"/>
        <dbReference type="ChEBI" id="CHEBI:58210"/>
        <dbReference type="ChEBI" id="CHEBI:456216"/>
        <dbReference type="EC" id="2.7.1.26"/>
    </reaction>
</comment>
<dbReference type="PIRSF" id="PIRSF004491">
    <property type="entry name" value="FAD_Synth"/>
    <property type="match status" value="1"/>
</dbReference>
<dbReference type="GO" id="GO:0008531">
    <property type="term" value="F:riboflavin kinase activity"/>
    <property type="evidence" value="ECO:0007669"/>
    <property type="project" value="UniProtKB-EC"/>
</dbReference>
<accession>A0ABV8JGP1</accession>
<keyword evidence="8 14" id="KW-0418">Kinase</keyword>
<comment type="caution">
    <text evidence="16">The sequence shown here is derived from an EMBL/GenBank/DDBJ whole genome shotgun (WGS) entry which is preliminary data.</text>
</comment>
<dbReference type="PANTHER" id="PTHR22749">
    <property type="entry name" value="RIBOFLAVIN KINASE/FMN ADENYLYLTRANSFERASE"/>
    <property type="match status" value="1"/>
</dbReference>
<evidence type="ECO:0000256" key="10">
    <source>
        <dbReference type="ARBA" id="ARBA00022840"/>
    </source>
</evidence>
<dbReference type="InterPro" id="IPR023465">
    <property type="entry name" value="Riboflavin_kinase_dom_sf"/>
</dbReference>
<dbReference type="Pfam" id="PF01687">
    <property type="entry name" value="Flavokinase"/>
    <property type="match status" value="1"/>
</dbReference>
<evidence type="ECO:0000256" key="4">
    <source>
        <dbReference type="ARBA" id="ARBA00022643"/>
    </source>
</evidence>
<keyword evidence="10 14" id="KW-0067">ATP-binding</keyword>
<dbReference type="EMBL" id="JBHSAP010000018">
    <property type="protein sequence ID" value="MFC4077878.1"/>
    <property type="molecule type" value="Genomic_DNA"/>
</dbReference>
<comment type="catalytic activity">
    <reaction evidence="13 14">
        <text>FMN + ATP + H(+) = FAD + diphosphate</text>
        <dbReference type="Rhea" id="RHEA:17237"/>
        <dbReference type="ChEBI" id="CHEBI:15378"/>
        <dbReference type="ChEBI" id="CHEBI:30616"/>
        <dbReference type="ChEBI" id="CHEBI:33019"/>
        <dbReference type="ChEBI" id="CHEBI:57692"/>
        <dbReference type="ChEBI" id="CHEBI:58210"/>
        <dbReference type="EC" id="2.7.7.2"/>
    </reaction>
</comment>
<evidence type="ECO:0000256" key="11">
    <source>
        <dbReference type="ARBA" id="ARBA00023268"/>
    </source>
</evidence>
<keyword evidence="3 14" id="KW-0285">Flavoprotein</keyword>
<sequence>METFHLTYPLTDRTLPGPVALAIGYFDGVHLGHQAVIENARRLAEETGAAVGVMTFHPHPREVLGKGEMSHYLTPLPEKLRQFQRLGVDRTYVMNFDLEFASLSKEAFVEQVLLPLGVTGAACGFNFSFGRGAGGQADDLVRLGKGRYQAAVTLPVYEKGLPLSSTRLRKALSQGEVEESRDILGRPYTLRGRVVEGDQRGRAIGFPTANLQLTEPYTVPAEGVYAVRVCWGSERADGMMNIGYRPTFKDSEPRQTLEVHLFDREDNLYGEELEVSFLHRLREETRFASVEALIDQLKADEQKARAWLRQNG</sequence>
<name>A0ABV8JGP1_9BACL</name>
<evidence type="ECO:0000256" key="1">
    <source>
        <dbReference type="ARBA" id="ARBA00004726"/>
    </source>
</evidence>
<dbReference type="EC" id="2.7.1.26" evidence="14"/>
<dbReference type="NCBIfam" id="NF004160">
    <property type="entry name" value="PRK05627.1-3"/>
    <property type="match status" value="1"/>
</dbReference>
<evidence type="ECO:0000256" key="3">
    <source>
        <dbReference type="ARBA" id="ARBA00022630"/>
    </source>
</evidence>
<dbReference type="PANTHER" id="PTHR22749:SF6">
    <property type="entry name" value="RIBOFLAVIN KINASE"/>
    <property type="match status" value="1"/>
</dbReference>
<evidence type="ECO:0000256" key="8">
    <source>
        <dbReference type="ARBA" id="ARBA00022777"/>
    </source>
</evidence>
<dbReference type="EC" id="2.7.7.2" evidence="14"/>
<organism evidence="16 17">
    <name type="scientific">Salinithrix halophila</name>
    <dbReference type="NCBI Taxonomy" id="1485204"/>
    <lineage>
        <taxon>Bacteria</taxon>
        <taxon>Bacillati</taxon>
        <taxon>Bacillota</taxon>
        <taxon>Bacilli</taxon>
        <taxon>Bacillales</taxon>
        <taxon>Thermoactinomycetaceae</taxon>
        <taxon>Salinithrix</taxon>
    </lineage>
</organism>
<dbReference type="RefSeq" id="WP_380705714.1">
    <property type="nucleotide sequence ID" value="NZ_JBHSAP010000018.1"/>
</dbReference>
<evidence type="ECO:0000256" key="7">
    <source>
        <dbReference type="ARBA" id="ARBA00022741"/>
    </source>
</evidence>
<evidence type="ECO:0000256" key="5">
    <source>
        <dbReference type="ARBA" id="ARBA00022679"/>
    </source>
</evidence>
<dbReference type="Proteomes" id="UP001595843">
    <property type="component" value="Unassembled WGS sequence"/>
</dbReference>
<evidence type="ECO:0000313" key="17">
    <source>
        <dbReference type="Proteomes" id="UP001595843"/>
    </source>
</evidence>
<dbReference type="SUPFAM" id="SSF52374">
    <property type="entry name" value="Nucleotidylyl transferase"/>
    <property type="match status" value="1"/>
</dbReference>
<dbReference type="SUPFAM" id="SSF82114">
    <property type="entry name" value="Riboflavin kinase-like"/>
    <property type="match status" value="1"/>
</dbReference>
<keyword evidence="7 14" id="KW-0547">Nucleotide-binding</keyword>
<comment type="similarity">
    <text evidence="14">Belongs to the ribF family.</text>
</comment>
<evidence type="ECO:0000313" key="16">
    <source>
        <dbReference type="EMBL" id="MFC4077878.1"/>
    </source>
</evidence>
<protein>
    <recommendedName>
        <fullName evidence="14">Riboflavin biosynthesis protein</fullName>
    </recommendedName>
    <domain>
        <recommendedName>
            <fullName evidence="14">Riboflavin kinase</fullName>
            <ecNumber evidence="14">2.7.1.26</ecNumber>
        </recommendedName>
        <alternativeName>
            <fullName evidence="14">Flavokinase</fullName>
        </alternativeName>
    </domain>
    <domain>
        <recommendedName>
            <fullName evidence="14">FMN adenylyltransferase</fullName>
            <ecNumber evidence="14">2.7.7.2</ecNumber>
        </recommendedName>
        <alternativeName>
            <fullName evidence="14">FAD pyrophosphorylase</fullName>
        </alternativeName>
        <alternativeName>
            <fullName evidence="14">FAD synthase</fullName>
        </alternativeName>
    </domain>
</protein>
<evidence type="ECO:0000259" key="15">
    <source>
        <dbReference type="SMART" id="SM00904"/>
    </source>
</evidence>
<dbReference type="SMART" id="SM00904">
    <property type="entry name" value="Flavokinase"/>
    <property type="match status" value="1"/>
</dbReference>
<evidence type="ECO:0000256" key="13">
    <source>
        <dbReference type="ARBA" id="ARBA00049494"/>
    </source>
</evidence>
<evidence type="ECO:0000256" key="9">
    <source>
        <dbReference type="ARBA" id="ARBA00022827"/>
    </source>
</evidence>
<dbReference type="Gene3D" id="2.40.30.30">
    <property type="entry name" value="Riboflavin kinase-like"/>
    <property type="match status" value="1"/>
</dbReference>
<comment type="pathway">
    <text evidence="1 14">Cofactor biosynthesis; FAD biosynthesis; FAD from FMN: step 1/1.</text>
</comment>